<reference evidence="1" key="2">
    <citation type="submission" date="2011-02" db="EMBL/GenBank/DDBJ databases">
        <authorList>
            <person name="MacLean D."/>
        </authorList>
    </citation>
    <scope>NUCLEOTIDE SEQUENCE</scope>
</reference>
<accession>F0WDR8</accession>
<dbReference type="HOGENOM" id="CLU_2908742_0_0_1"/>
<gene>
    <name evidence="1" type="primary">AlNc14C69G4787</name>
    <name evidence="2" type="synonym">AlNc14C1035G12732</name>
    <name evidence="1" type="ORF">ALNC14_054880</name>
    <name evidence="2" type="ORF">ALNC14_141980</name>
</gene>
<organism evidence="1">
    <name type="scientific">Albugo laibachii Nc14</name>
    <dbReference type="NCBI Taxonomy" id="890382"/>
    <lineage>
        <taxon>Eukaryota</taxon>
        <taxon>Sar</taxon>
        <taxon>Stramenopiles</taxon>
        <taxon>Oomycota</taxon>
        <taxon>Peronosporomycetes</taxon>
        <taxon>Albuginales</taxon>
        <taxon>Albuginaceae</taxon>
        <taxon>Albugo</taxon>
    </lineage>
</organism>
<sequence>MVTSLPTIFTYGKDEKRIFYPLLSSKGYFRAYHFQRKSLTSIRRSSYPEIFPTDHHSNTTYQ</sequence>
<evidence type="ECO:0000313" key="2">
    <source>
        <dbReference type="EMBL" id="CCA28054.1"/>
    </source>
</evidence>
<protein>
    <submittedName>
        <fullName evidence="2">AlNc14C1035G12732 protein</fullName>
    </submittedName>
    <submittedName>
        <fullName evidence="1">AlNc14C69G4787 protein</fullName>
    </submittedName>
</protein>
<dbReference type="EMBL" id="FR824845">
    <property type="protein sequence ID" value="CCA28054.1"/>
    <property type="molecule type" value="Genomic_DNA"/>
</dbReference>
<dbReference type="AlphaFoldDB" id="F0WDR8"/>
<dbReference type="EMBL" id="FR824114">
    <property type="protein sequence ID" value="CCA19345.1"/>
    <property type="molecule type" value="Genomic_DNA"/>
</dbReference>
<name>F0WDR8_9STRA</name>
<proteinExistence type="predicted"/>
<reference evidence="1" key="1">
    <citation type="journal article" date="2011" name="PLoS Biol.">
        <title>Gene gain and loss during evolution of obligate parasitism in the white rust pathogen of Arabidopsis thaliana.</title>
        <authorList>
            <person name="Kemen E."/>
            <person name="Gardiner A."/>
            <person name="Schultz-Larsen T."/>
            <person name="Kemen A.C."/>
            <person name="Balmuth A.L."/>
            <person name="Robert-Seilaniantz A."/>
            <person name="Bailey K."/>
            <person name="Holub E."/>
            <person name="Studholme D.J."/>
            <person name="Maclean D."/>
            <person name="Jones J.D."/>
        </authorList>
    </citation>
    <scope>NUCLEOTIDE SEQUENCE</scope>
</reference>
<evidence type="ECO:0000313" key="1">
    <source>
        <dbReference type="EMBL" id="CCA19345.1"/>
    </source>
</evidence>